<feature type="compositionally biased region" description="Polar residues" evidence="1">
    <location>
        <begin position="121"/>
        <end position="137"/>
    </location>
</feature>
<evidence type="ECO:0000256" key="1">
    <source>
        <dbReference type="SAM" id="MobiDB-lite"/>
    </source>
</evidence>
<feature type="region of interest" description="Disordered" evidence="1">
    <location>
        <begin position="118"/>
        <end position="144"/>
    </location>
</feature>
<protein>
    <submittedName>
        <fullName evidence="2">Uncharacterized protein</fullName>
    </submittedName>
</protein>
<evidence type="ECO:0000313" key="3">
    <source>
        <dbReference type="Proteomes" id="UP001367508"/>
    </source>
</evidence>
<organism evidence="2 3">
    <name type="scientific">Canavalia gladiata</name>
    <name type="common">Sword bean</name>
    <name type="synonym">Dolichos gladiatus</name>
    <dbReference type="NCBI Taxonomy" id="3824"/>
    <lineage>
        <taxon>Eukaryota</taxon>
        <taxon>Viridiplantae</taxon>
        <taxon>Streptophyta</taxon>
        <taxon>Embryophyta</taxon>
        <taxon>Tracheophyta</taxon>
        <taxon>Spermatophyta</taxon>
        <taxon>Magnoliopsida</taxon>
        <taxon>eudicotyledons</taxon>
        <taxon>Gunneridae</taxon>
        <taxon>Pentapetalae</taxon>
        <taxon>rosids</taxon>
        <taxon>fabids</taxon>
        <taxon>Fabales</taxon>
        <taxon>Fabaceae</taxon>
        <taxon>Papilionoideae</taxon>
        <taxon>50 kb inversion clade</taxon>
        <taxon>NPAAA clade</taxon>
        <taxon>indigoferoid/millettioid clade</taxon>
        <taxon>Phaseoleae</taxon>
        <taxon>Canavalia</taxon>
    </lineage>
</organism>
<reference evidence="2 3" key="1">
    <citation type="submission" date="2024-01" db="EMBL/GenBank/DDBJ databases">
        <title>The genomes of 5 underutilized Papilionoideae crops provide insights into root nodulation and disease resistanc.</title>
        <authorList>
            <person name="Jiang F."/>
        </authorList>
    </citation>
    <scope>NUCLEOTIDE SEQUENCE [LARGE SCALE GENOMIC DNA]</scope>
    <source>
        <strain evidence="2">LVBAO_FW01</strain>
        <tissue evidence="2">Leaves</tissue>
    </source>
</reference>
<proteinExistence type="predicted"/>
<accession>A0AAN9JZF6</accession>
<name>A0AAN9JZF6_CANGL</name>
<comment type="caution">
    <text evidence="2">The sequence shown here is derived from an EMBL/GenBank/DDBJ whole genome shotgun (WGS) entry which is preliminary data.</text>
</comment>
<gene>
    <name evidence="2" type="ORF">VNO77_41451</name>
</gene>
<dbReference type="Proteomes" id="UP001367508">
    <property type="component" value="Unassembled WGS sequence"/>
</dbReference>
<dbReference type="EMBL" id="JAYMYQ010000010">
    <property type="protein sequence ID" value="KAK7307947.1"/>
    <property type="molecule type" value="Genomic_DNA"/>
</dbReference>
<sequence>MCPFARGAALAAMAHYNRTFQSLALPQPYGPPSALVLSKIGVVEEPIFGKPIGITLHLVPCTNSTGLIVAAFQTTEYFSGRRDECDQAERSVSLRLEPPMSSRIPRQRRLLPCHEQREMKTSAQHGCSSSRPATTSIHGFAKTA</sequence>
<dbReference type="AlphaFoldDB" id="A0AAN9JZF6"/>
<keyword evidence="3" id="KW-1185">Reference proteome</keyword>
<evidence type="ECO:0000313" key="2">
    <source>
        <dbReference type="EMBL" id="KAK7307947.1"/>
    </source>
</evidence>